<dbReference type="EMBL" id="DS268488">
    <property type="protein sequence ID" value="EFP10801.1"/>
    <property type="molecule type" value="Genomic_DNA"/>
</dbReference>
<dbReference type="HOGENOM" id="CLU_2760258_0_0_1"/>
<evidence type="ECO:0000313" key="2">
    <source>
        <dbReference type="EMBL" id="EFP10801.1"/>
    </source>
</evidence>
<dbReference type="Proteomes" id="UP000008281">
    <property type="component" value="Unassembled WGS sequence"/>
</dbReference>
<protein>
    <submittedName>
        <fullName evidence="2">Uncharacterized protein</fullName>
    </submittedName>
</protein>
<accession>E3MWU6</accession>
<evidence type="ECO:0000313" key="3">
    <source>
        <dbReference type="Proteomes" id="UP000008281"/>
    </source>
</evidence>
<feature type="region of interest" description="Disordered" evidence="1">
    <location>
        <begin position="1"/>
        <end position="70"/>
    </location>
</feature>
<gene>
    <name evidence="2" type="ORF">CRE_02543</name>
</gene>
<dbReference type="AlphaFoldDB" id="E3MWU6"/>
<name>E3MWU6_CAERE</name>
<dbReference type="InParanoid" id="E3MWU6"/>
<keyword evidence="3" id="KW-1185">Reference proteome</keyword>
<organism evidence="3">
    <name type="scientific">Caenorhabditis remanei</name>
    <name type="common">Caenorhabditis vulgaris</name>
    <dbReference type="NCBI Taxonomy" id="31234"/>
    <lineage>
        <taxon>Eukaryota</taxon>
        <taxon>Metazoa</taxon>
        <taxon>Ecdysozoa</taxon>
        <taxon>Nematoda</taxon>
        <taxon>Chromadorea</taxon>
        <taxon>Rhabditida</taxon>
        <taxon>Rhabditina</taxon>
        <taxon>Rhabditomorpha</taxon>
        <taxon>Rhabditoidea</taxon>
        <taxon>Rhabditidae</taxon>
        <taxon>Peloderinae</taxon>
        <taxon>Caenorhabditis</taxon>
    </lineage>
</organism>
<feature type="compositionally biased region" description="Polar residues" evidence="1">
    <location>
        <begin position="52"/>
        <end position="70"/>
    </location>
</feature>
<proteinExistence type="predicted"/>
<sequence length="70" mass="7484">MSGTPATDPPADGHPMEIDPVFPPPKTAEKAPSKNPIGRFLKLFNKNHKSTVHASGTSQMNNRSSVLDST</sequence>
<reference evidence="2" key="1">
    <citation type="submission" date="2007-07" db="EMBL/GenBank/DDBJ databases">
        <title>PCAP assembly of the Caenorhabditis remanei genome.</title>
        <authorList>
            <consortium name="The Caenorhabditis remanei Sequencing Consortium"/>
            <person name="Wilson R.K."/>
        </authorList>
    </citation>
    <scope>NUCLEOTIDE SEQUENCE [LARGE SCALE GENOMIC DNA]</scope>
    <source>
        <strain evidence="2">PB4641</strain>
    </source>
</reference>
<evidence type="ECO:0000256" key="1">
    <source>
        <dbReference type="SAM" id="MobiDB-lite"/>
    </source>
</evidence>